<evidence type="ECO:0000313" key="3">
    <source>
        <dbReference type="EMBL" id="MCK8489055.1"/>
    </source>
</evidence>
<evidence type="ECO:0000313" key="4">
    <source>
        <dbReference type="Proteomes" id="UP001139534"/>
    </source>
</evidence>
<keyword evidence="3" id="KW-0969">Cilium</keyword>
<dbReference type="SUPFAM" id="SSF140566">
    <property type="entry name" value="FlgN-like"/>
    <property type="match status" value="1"/>
</dbReference>
<protein>
    <submittedName>
        <fullName evidence="3">Flagellar protein FlgN</fullName>
    </submittedName>
</protein>
<dbReference type="Gene3D" id="1.20.58.300">
    <property type="entry name" value="FlgN-like"/>
    <property type="match status" value="1"/>
</dbReference>
<keyword evidence="4" id="KW-1185">Reference proteome</keyword>
<keyword evidence="3" id="KW-0282">Flagellum</keyword>
<comment type="caution">
    <text evidence="3">The sequence shown here is derived from an EMBL/GenBank/DDBJ whole genome shotgun (WGS) entry which is preliminary data.</text>
</comment>
<dbReference type="InterPro" id="IPR036679">
    <property type="entry name" value="FlgN-like_sf"/>
</dbReference>
<reference evidence="3" key="1">
    <citation type="submission" date="2022-04" db="EMBL/GenBank/DDBJ databases">
        <authorList>
            <person name="Seo M.-J."/>
        </authorList>
    </citation>
    <scope>NUCLEOTIDE SEQUENCE</scope>
    <source>
        <strain evidence="3">MBLB2552</strain>
    </source>
</reference>
<accession>A0A9X1XZZ6</accession>
<sequence>MAIQRLINALNQQVDVHQTMLASGQAKKEAIMKDDIESLIQIMNQESRMMKRIAALEEERVAACQVFLQEKGIKSALSLTITELARLVFDPEEKKALLHTQEALSKTLNELKFINDLNQKLIEQSLAFVNYSMDLLGASPMQEATYKPPTDKPTGSKGPGFFDARA</sequence>
<dbReference type="GO" id="GO:0044780">
    <property type="term" value="P:bacterial-type flagellum assembly"/>
    <property type="evidence" value="ECO:0007669"/>
    <property type="project" value="InterPro"/>
</dbReference>
<dbReference type="RefSeq" id="WP_248553103.1">
    <property type="nucleotide sequence ID" value="NZ_JALPRK010000019.1"/>
</dbReference>
<keyword evidence="3" id="KW-0966">Cell projection</keyword>
<name>A0A9X1XZZ6_9BACL</name>
<proteinExistence type="predicted"/>
<feature type="region of interest" description="Disordered" evidence="2">
    <location>
        <begin position="142"/>
        <end position="166"/>
    </location>
</feature>
<organism evidence="3 4">
    <name type="scientific">Paenibacillus mellifer</name>
    <dbReference type="NCBI Taxonomy" id="2937794"/>
    <lineage>
        <taxon>Bacteria</taxon>
        <taxon>Bacillati</taxon>
        <taxon>Bacillota</taxon>
        <taxon>Bacilli</taxon>
        <taxon>Bacillales</taxon>
        <taxon>Paenibacillaceae</taxon>
        <taxon>Paenibacillus</taxon>
    </lineage>
</organism>
<keyword evidence="1" id="KW-1005">Bacterial flagellum biogenesis</keyword>
<dbReference type="Pfam" id="PF05130">
    <property type="entry name" value="FlgN"/>
    <property type="match status" value="1"/>
</dbReference>
<dbReference type="InterPro" id="IPR007809">
    <property type="entry name" value="FlgN-like"/>
</dbReference>
<gene>
    <name evidence="3" type="ORF">M0651_17930</name>
</gene>
<evidence type="ECO:0000256" key="1">
    <source>
        <dbReference type="ARBA" id="ARBA00022795"/>
    </source>
</evidence>
<dbReference type="Proteomes" id="UP001139534">
    <property type="component" value="Unassembled WGS sequence"/>
</dbReference>
<dbReference type="AlphaFoldDB" id="A0A9X1XZZ6"/>
<dbReference type="EMBL" id="JALPRK010000019">
    <property type="protein sequence ID" value="MCK8489055.1"/>
    <property type="molecule type" value="Genomic_DNA"/>
</dbReference>
<evidence type="ECO:0000256" key="2">
    <source>
        <dbReference type="SAM" id="MobiDB-lite"/>
    </source>
</evidence>